<evidence type="ECO:0000259" key="5">
    <source>
        <dbReference type="Pfam" id="PF21467"/>
    </source>
</evidence>
<evidence type="ECO:0000259" key="4">
    <source>
        <dbReference type="Pfam" id="PF17834"/>
    </source>
</evidence>
<dbReference type="Gramene" id="OMO87499">
    <property type="protein sequence ID" value="OMO87499"/>
    <property type="gene ID" value="CCACVL1_08981"/>
</dbReference>
<feature type="domain" description="Beta-galactosidase galactose-binding" evidence="5">
    <location>
        <begin position="187"/>
        <end position="248"/>
    </location>
</feature>
<dbReference type="Gene3D" id="2.60.120.260">
    <property type="entry name" value="Galactose-binding domain-like"/>
    <property type="match status" value="1"/>
</dbReference>
<reference evidence="6 7" key="1">
    <citation type="submission" date="2013-09" db="EMBL/GenBank/DDBJ databases">
        <title>Corchorus capsularis genome sequencing.</title>
        <authorList>
            <person name="Alam M."/>
            <person name="Haque M.S."/>
            <person name="Islam M.S."/>
            <person name="Emdad E.M."/>
            <person name="Islam M.M."/>
            <person name="Ahmed B."/>
            <person name="Halim A."/>
            <person name="Hossen Q.M.M."/>
            <person name="Hossain M.Z."/>
            <person name="Ahmed R."/>
            <person name="Khan M.M."/>
            <person name="Islam R."/>
            <person name="Rashid M.M."/>
            <person name="Khan S.A."/>
            <person name="Rahman M.S."/>
            <person name="Alam M."/>
        </authorList>
    </citation>
    <scope>NUCLEOTIDE SEQUENCE [LARGE SCALE GENOMIC DNA]</scope>
    <source>
        <strain evidence="7">cv. CVL-1</strain>
        <tissue evidence="6">Whole seedling</tissue>
    </source>
</reference>
<evidence type="ECO:0000313" key="7">
    <source>
        <dbReference type="Proteomes" id="UP000188268"/>
    </source>
</evidence>
<organism evidence="6 7">
    <name type="scientific">Corchorus capsularis</name>
    <name type="common">Jute</name>
    <dbReference type="NCBI Taxonomy" id="210143"/>
    <lineage>
        <taxon>Eukaryota</taxon>
        <taxon>Viridiplantae</taxon>
        <taxon>Streptophyta</taxon>
        <taxon>Embryophyta</taxon>
        <taxon>Tracheophyta</taxon>
        <taxon>Spermatophyta</taxon>
        <taxon>Magnoliopsida</taxon>
        <taxon>eudicotyledons</taxon>
        <taxon>Gunneridae</taxon>
        <taxon>Pentapetalae</taxon>
        <taxon>rosids</taxon>
        <taxon>malvids</taxon>
        <taxon>Malvales</taxon>
        <taxon>Malvaceae</taxon>
        <taxon>Grewioideae</taxon>
        <taxon>Apeibeae</taxon>
        <taxon>Corchorus</taxon>
    </lineage>
</organism>
<evidence type="ECO:0000256" key="2">
    <source>
        <dbReference type="ARBA" id="ARBA00022801"/>
    </source>
</evidence>
<dbReference type="OrthoDB" id="1731892at2759"/>
<gene>
    <name evidence="6" type="ORF">CCACVL1_08981</name>
</gene>
<dbReference type="GO" id="GO:0005975">
    <property type="term" value="P:carbohydrate metabolic process"/>
    <property type="evidence" value="ECO:0007669"/>
    <property type="project" value="InterPro"/>
</dbReference>
<dbReference type="SUPFAM" id="SSF49785">
    <property type="entry name" value="Galactose-binding domain-like"/>
    <property type="match status" value="1"/>
</dbReference>
<evidence type="ECO:0000313" key="6">
    <source>
        <dbReference type="EMBL" id="OMO87499.1"/>
    </source>
</evidence>
<accession>A0A1R3IY29</accession>
<dbReference type="InterPro" id="IPR041392">
    <property type="entry name" value="GHD"/>
</dbReference>
<keyword evidence="2 6" id="KW-0378">Hydrolase</keyword>
<dbReference type="STRING" id="210143.A0A1R3IY29"/>
<dbReference type="InterPro" id="IPR001944">
    <property type="entry name" value="Glycoside_Hdrlase_35"/>
</dbReference>
<dbReference type="AlphaFoldDB" id="A0A1R3IY29"/>
<protein>
    <submittedName>
        <fullName evidence="6">Glycoside hydrolase, family 35</fullName>
    </submittedName>
</protein>
<evidence type="ECO:0000256" key="3">
    <source>
        <dbReference type="ARBA" id="ARBA00023295"/>
    </source>
</evidence>
<comment type="caution">
    <text evidence="6">The sequence shown here is derived from an EMBL/GenBank/DDBJ whole genome shotgun (WGS) entry which is preliminary data.</text>
</comment>
<dbReference type="Proteomes" id="UP000188268">
    <property type="component" value="Unassembled WGS sequence"/>
</dbReference>
<name>A0A1R3IY29_COCAP</name>
<dbReference type="InterPro" id="IPR008979">
    <property type="entry name" value="Galactose-bd-like_sf"/>
</dbReference>
<evidence type="ECO:0000256" key="1">
    <source>
        <dbReference type="ARBA" id="ARBA00022729"/>
    </source>
</evidence>
<dbReference type="GO" id="GO:0004553">
    <property type="term" value="F:hydrolase activity, hydrolyzing O-glycosyl compounds"/>
    <property type="evidence" value="ECO:0007669"/>
    <property type="project" value="InterPro"/>
</dbReference>
<proteinExistence type="predicted"/>
<dbReference type="Pfam" id="PF17834">
    <property type="entry name" value="GHD"/>
    <property type="match status" value="1"/>
</dbReference>
<dbReference type="PANTHER" id="PTHR23421">
    <property type="entry name" value="BETA-GALACTOSIDASE RELATED"/>
    <property type="match status" value="1"/>
</dbReference>
<sequence length="331" mass="36460">MLSTFSCPFLNYVYLATHSKVFSLNSELHLATDKFPCLGLLRQPKYGHLKELHKAIKLCEHALVSSDPTVTSLGTYEQAHVFSSRQGGCAAFLANYHTNSAATVMFNNRRYNLPPWSISILPDCKNVVFNTATVGVKTSQVQMLPTNSKMFSWETYDEDISSLGESSRIVAPGLLEQINVTRDTSDYLWYTTSVDINPSELRGGQKPTLNVNSAGHALHVFVNGEFSGSAFGTRENRRFTFSGPANLRGGTNRIALLSVAVGLPVGLRGEAMNLISPHGTSSAEWTRSSLATRSRQSMTWYKVKELKGQGVEKGMNKGIFRNFGTLNDVMC</sequence>
<feature type="domain" description="Beta-galactosidase beta-sandwich" evidence="4">
    <location>
        <begin position="78"/>
        <end position="134"/>
    </location>
</feature>
<keyword evidence="7" id="KW-1185">Reference proteome</keyword>
<dbReference type="EMBL" id="AWWV01009206">
    <property type="protein sequence ID" value="OMO87499.1"/>
    <property type="molecule type" value="Genomic_DNA"/>
</dbReference>
<keyword evidence="1" id="KW-0732">Signal</keyword>
<dbReference type="InterPro" id="IPR048913">
    <property type="entry name" value="BetaGal_gal-bd"/>
</dbReference>
<dbReference type="OMA" id="QMLPNTH"/>
<keyword evidence="3" id="KW-0326">Glycosidase</keyword>
<dbReference type="Pfam" id="PF21467">
    <property type="entry name" value="BetaGal_gal-bd"/>
    <property type="match status" value="1"/>
</dbReference>